<evidence type="ECO:0000313" key="1">
    <source>
        <dbReference type="EMBL" id="EJW88389.1"/>
    </source>
</evidence>
<gene>
    <name evidence="1" type="ORF">WUBG_00702</name>
</gene>
<dbReference type="EMBL" id="ADBV01000129">
    <property type="protein sequence ID" value="EJW88389.1"/>
    <property type="molecule type" value="Genomic_DNA"/>
</dbReference>
<dbReference type="AlphaFoldDB" id="J9FLW6"/>
<comment type="caution">
    <text evidence="1">The sequence shown here is derived from an EMBL/GenBank/DDBJ whole genome shotgun (WGS) entry which is preliminary data.</text>
</comment>
<dbReference type="Gene3D" id="3.30.900.10">
    <property type="entry name" value="HORMA domain"/>
    <property type="match status" value="1"/>
</dbReference>
<sequence length="331" mass="37964">MHRVDELTACIANKSYQLAGLEVGKTETYGMLGCSREFNIKGKEKRGKCRQRSDGFGRYRGVCVEYVEELVDSWMHPFASVLRFCSTSGCCLITKTVWISLRSGRNAIANTMGKSIKIAKIGRKGFNSRKALADMVTEFLEIISHTVLFNFGGYAAETFNTTSYGDIFIHKCQVKEVLDYVSNALQTVHRWIKFDVLSHFAACVLDKDNRVVVEVVIIIMDTQYSHLRDVLANEASDMKRQFQQTVFTLQRGSYIENMKNAFRCEEVRFEIRTKLRGNCEKKLQRRVGEFKWEKCDHHVPQNLHPCGRRIDSKLIEKRNCRGAGCDCFNDS</sequence>
<evidence type="ECO:0008006" key="3">
    <source>
        <dbReference type="Google" id="ProtNLM"/>
    </source>
</evidence>
<dbReference type="PANTHER" id="PTHR11842">
    <property type="entry name" value="MITOTIC SPINDLE ASSEMBLY CHECKPOINT PROTEIN MAD2"/>
    <property type="match status" value="1"/>
</dbReference>
<protein>
    <recommendedName>
        <fullName evidence="3">HORMA domain-containing protein</fullName>
    </recommendedName>
</protein>
<accession>J9FLW6</accession>
<dbReference type="GO" id="GO:0016035">
    <property type="term" value="C:zeta DNA polymerase complex"/>
    <property type="evidence" value="ECO:0007669"/>
    <property type="project" value="TreeGrafter"/>
</dbReference>
<name>J9FLW6_WUCBA</name>
<dbReference type="InterPro" id="IPR045091">
    <property type="entry name" value="Mad2-like"/>
</dbReference>
<dbReference type="Proteomes" id="UP000004810">
    <property type="component" value="Unassembled WGS sequence"/>
</dbReference>
<reference evidence="2" key="1">
    <citation type="submission" date="2012-08" db="EMBL/GenBank/DDBJ databases">
        <title>The Genome Sequence of Wuchereria bancrofti.</title>
        <authorList>
            <person name="Nutman T.B."/>
            <person name="Fink D.L."/>
            <person name="Russ C."/>
            <person name="Young S."/>
            <person name="Zeng Q."/>
            <person name="Koehrsen M."/>
            <person name="Alvarado L."/>
            <person name="Berlin A."/>
            <person name="Chapman S.B."/>
            <person name="Chen Z."/>
            <person name="Freedman E."/>
            <person name="Gellesch M."/>
            <person name="Goldberg J."/>
            <person name="Griggs A."/>
            <person name="Gujja S."/>
            <person name="Heilman E.R."/>
            <person name="Heiman D."/>
            <person name="Hepburn T."/>
            <person name="Howarth C."/>
            <person name="Jen D."/>
            <person name="Larson L."/>
            <person name="Lewis B."/>
            <person name="Mehta T."/>
            <person name="Park D."/>
            <person name="Pearson M."/>
            <person name="Roberts A."/>
            <person name="Saif S."/>
            <person name="Shea T."/>
            <person name="Shenoy N."/>
            <person name="Sisk P."/>
            <person name="Stolte C."/>
            <person name="Sykes S."/>
            <person name="Walk T."/>
            <person name="White J."/>
            <person name="Yandava C."/>
            <person name="Haas B."/>
            <person name="Henn M.R."/>
            <person name="Nusbaum C."/>
            <person name="Birren B."/>
        </authorList>
    </citation>
    <scope>NUCLEOTIDE SEQUENCE [LARGE SCALE GENOMIC DNA]</scope>
    <source>
        <strain evidence="2">NA</strain>
    </source>
</reference>
<dbReference type="InterPro" id="IPR036570">
    <property type="entry name" value="HORMA_dom_sf"/>
</dbReference>
<dbReference type="SUPFAM" id="SSF56019">
    <property type="entry name" value="The spindle assembly checkpoint protein mad2"/>
    <property type="match status" value="1"/>
</dbReference>
<proteinExistence type="predicted"/>
<dbReference type="PANTHER" id="PTHR11842:SF10">
    <property type="entry name" value="MITOTIC SPINDLE ASSEMBLY CHECKPOINT PROTEIN MAD2B"/>
    <property type="match status" value="1"/>
</dbReference>
<organism evidence="1 2">
    <name type="scientific">Wuchereria bancrofti</name>
    <dbReference type="NCBI Taxonomy" id="6293"/>
    <lineage>
        <taxon>Eukaryota</taxon>
        <taxon>Metazoa</taxon>
        <taxon>Ecdysozoa</taxon>
        <taxon>Nematoda</taxon>
        <taxon>Chromadorea</taxon>
        <taxon>Rhabditida</taxon>
        <taxon>Spirurina</taxon>
        <taxon>Spiruromorpha</taxon>
        <taxon>Filarioidea</taxon>
        <taxon>Onchocercidae</taxon>
        <taxon>Wuchereria</taxon>
    </lineage>
</organism>
<evidence type="ECO:0000313" key="2">
    <source>
        <dbReference type="Proteomes" id="UP000004810"/>
    </source>
</evidence>